<accession>A0A5D3AQZ8</accession>
<feature type="binding site" evidence="10">
    <location>
        <begin position="256"/>
        <end position="257"/>
    </location>
    <ligand>
        <name>NADP(+)</name>
        <dbReference type="ChEBI" id="CHEBI:58349"/>
    </ligand>
</feature>
<dbReference type="InterPro" id="IPR021163">
    <property type="entry name" value="Ferredox_Rdtase_adrenod"/>
</dbReference>
<dbReference type="EMBL" id="NIDF01000098">
    <property type="protein sequence ID" value="TYJ53204.1"/>
    <property type="molecule type" value="Genomic_DNA"/>
</dbReference>
<feature type="binding site" evidence="10">
    <location>
        <position position="446"/>
    </location>
    <ligand>
        <name>NADP(+)</name>
        <dbReference type="ChEBI" id="CHEBI:58349"/>
    </ligand>
</feature>
<dbReference type="SUPFAM" id="SSF51971">
    <property type="entry name" value="Nucleotide-binding domain"/>
    <property type="match status" value="1"/>
</dbReference>
<evidence type="ECO:0000313" key="13">
    <source>
        <dbReference type="Proteomes" id="UP000322245"/>
    </source>
</evidence>
<evidence type="ECO:0000256" key="5">
    <source>
        <dbReference type="ARBA" id="ARBA00022857"/>
    </source>
</evidence>
<keyword evidence="3 8" id="KW-0285">Flavoprotein</keyword>
<dbReference type="EC" id="1.18.1.6" evidence="8"/>
<comment type="cofactor">
    <cofactor evidence="1 8 9">
        <name>FAD</name>
        <dbReference type="ChEBI" id="CHEBI:57692"/>
    </cofactor>
</comment>
<organism evidence="12 13">
    <name type="scientific">Cryptococcus floricola</name>
    <dbReference type="NCBI Taxonomy" id="2591691"/>
    <lineage>
        <taxon>Eukaryota</taxon>
        <taxon>Fungi</taxon>
        <taxon>Dikarya</taxon>
        <taxon>Basidiomycota</taxon>
        <taxon>Agaricomycotina</taxon>
        <taxon>Tremellomycetes</taxon>
        <taxon>Tremellales</taxon>
        <taxon>Cryptococcaceae</taxon>
        <taxon>Cryptococcus</taxon>
    </lineage>
</organism>
<evidence type="ECO:0000256" key="8">
    <source>
        <dbReference type="PIRNR" id="PIRNR000362"/>
    </source>
</evidence>
<dbReference type="GO" id="GO:0016491">
    <property type="term" value="F:oxidoreductase activity"/>
    <property type="evidence" value="ECO:0007669"/>
    <property type="project" value="UniProtKB-KW"/>
</dbReference>
<evidence type="ECO:0000256" key="9">
    <source>
        <dbReference type="PIRSR" id="PIRSR000362-1"/>
    </source>
</evidence>
<dbReference type="InterPro" id="IPR036188">
    <property type="entry name" value="FAD/NAD-bd_sf"/>
</dbReference>
<evidence type="ECO:0000256" key="3">
    <source>
        <dbReference type="ARBA" id="ARBA00022630"/>
    </source>
</evidence>
<dbReference type="Proteomes" id="UP000322245">
    <property type="component" value="Unassembled WGS sequence"/>
</dbReference>
<comment type="catalytic activity">
    <reaction evidence="7 8">
        <text>2 reduced [adrenodoxin] + NADP(+) + H(+) = 2 oxidized [adrenodoxin] + NADPH</text>
        <dbReference type="Rhea" id="RHEA:42312"/>
        <dbReference type="Rhea" id="RHEA-COMP:9998"/>
        <dbReference type="Rhea" id="RHEA-COMP:9999"/>
        <dbReference type="ChEBI" id="CHEBI:15378"/>
        <dbReference type="ChEBI" id="CHEBI:33737"/>
        <dbReference type="ChEBI" id="CHEBI:33738"/>
        <dbReference type="ChEBI" id="CHEBI:57783"/>
        <dbReference type="ChEBI" id="CHEBI:58349"/>
        <dbReference type="EC" id="1.18.1.6"/>
    </reaction>
</comment>
<evidence type="ECO:0000256" key="10">
    <source>
        <dbReference type="PIRSR" id="PIRSR000362-2"/>
    </source>
</evidence>
<evidence type="ECO:0000256" key="4">
    <source>
        <dbReference type="ARBA" id="ARBA00022827"/>
    </source>
</evidence>
<dbReference type="PIRSF" id="PIRSF000362">
    <property type="entry name" value="FNR"/>
    <property type="match status" value="1"/>
</dbReference>
<keyword evidence="4 8" id="KW-0274">FAD</keyword>
<keyword evidence="8" id="KW-0496">Mitochondrion</keyword>
<feature type="binding site" evidence="10">
    <location>
        <begin position="212"/>
        <end position="215"/>
    </location>
    <ligand>
        <name>NADP(+)</name>
        <dbReference type="ChEBI" id="CHEBI:58349"/>
    </ligand>
</feature>
<sequence>MLLPRSLLRPHLSSRLSRSLSTSSRAPLKVAIIGAGPSGFYTASRILSLLPANSPEGNGVEVHMYERLPTPYGLARYGVAPDHPEVKNCQHKFDELAPDPRFKYFGNVLISSQSSSSPSAPSPSTALSSYTYPHALRLSFQDIIPYYTTLVLTYGASLSNPLNSVPGSSSSDNPLEGVHPALALVSWYNSHPAYADLPVDLRGVKDVSVVGQGNVALDVARLLLKPVEDLAKTDLSDDVLDVLSKSSVEKVRVVGRRGPGQVAFTTKEFREILAIPGVGYPGIDPDLMDEAKASVPPGNGERMRKRLLQLMDKQQDGKKVLELDFMKGPKAFLPNPQGGRVGEVEWNINALLSNPPLAPNSPGDSPAAPSLVAKATGQTSKTPSDMVVESVGYRSEPLTGPGHEWDLPFDVVKGRVQNVGGRVVDHEGVPVNGVYAAGWAARGPVGVIASTMHDAYSLSSVILDDHLSPSPSPSSSPSTSPPSTKPPYTPLNTSPLPGLPERIMNAANEGKVVVDLDGWGRIDQAERERAKLAGSGKEREKFRRVEEMLSVLA</sequence>
<feature type="binding site" evidence="9">
    <location>
        <begin position="446"/>
        <end position="448"/>
    </location>
    <ligand>
        <name>FAD</name>
        <dbReference type="ChEBI" id="CHEBI:57692"/>
    </ligand>
</feature>
<dbReference type="PANTHER" id="PTHR48467:SF1">
    <property type="entry name" value="GLUTAMATE SYNTHASE 1 [NADH], CHLOROPLASTIC-LIKE"/>
    <property type="match status" value="1"/>
</dbReference>
<dbReference type="Gene3D" id="3.50.50.60">
    <property type="entry name" value="FAD/NAD(P)-binding domain"/>
    <property type="match status" value="1"/>
</dbReference>
<evidence type="ECO:0000256" key="6">
    <source>
        <dbReference type="ARBA" id="ARBA00023002"/>
    </source>
</evidence>
<feature type="binding site" evidence="9">
    <location>
        <position position="439"/>
    </location>
    <ligand>
        <name>FAD</name>
        <dbReference type="ChEBI" id="CHEBI:57692"/>
    </ligand>
</feature>
<dbReference type="AlphaFoldDB" id="A0A5D3AQZ8"/>
<comment type="subcellular location">
    <subcellularLocation>
        <location evidence="8">Mitochondrion</location>
    </subcellularLocation>
</comment>
<feature type="region of interest" description="Disordered" evidence="11">
    <location>
        <begin position="355"/>
        <end position="384"/>
    </location>
</feature>
<feature type="region of interest" description="Disordered" evidence="11">
    <location>
        <begin position="466"/>
        <end position="501"/>
    </location>
</feature>
<feature type="binding site" evidence="10">
    <location>
        <position position="268"/>
    </location>
    <ligand>
        <name>NADP(+)</name>
        <dbReference type="ChEBI" id="CHEBI:58349"/>
    </ligand>
</feature>
<evidence type="ECO:0000256" key="11">
    <source>
        <dbReference type="SAM" id="MobiDB-lite"/>
    </source>
</evidence>
<keyword evidence="5 8" id="KW-0521">NADP</keyword>
<evidence type="ECO:0000313" key="12">
    <source>
        <dbReference type="EMBL" id="TYJ53204.1"/>
    </source>
</evidence>
<feature type="compositionally biased region" description="Pro residues" evidence="11">
    <location>
        <begin position="470"/>
        <end position="489"/>
    </location>
</feature>
<protein>
    <recommendedName>
        <fullName evidence="8">NADPH:adrenodoxin oxidoreductase, mitochondrial</fullName>
        <ecNumber evidence="8">1.18.1.6</ecNumber>
    </recommendedName>
</protein>
<evidence type="ECO:0000256" key="7">
    <source>
        <dbReference type="ARBA" id="ARBA00048933"/>
    </source>
</evidence>
<feature type="binding site" evidence="9">
    <location>
        <position position="74"/>
    </location>
    <ligand>
        <name>FAD</name>
        <dbReference type="ChEBI" id="CHEBI:57692"/>
    </ligand>
</feature>
<comment type="caution">
    <text evidence="12">The sequence shown here is derived from an EMBL/GenBank/DDBJ whole genome shotgun (WGS) entry which is preliminary data.</text>
</comment>
<keyword evidence="13" id="KW-1185">Reference proteome</keyword>
<dbReference type="GO" id="GO:0005739">
    <property type="term" value="C:mitochondrion"/>
    <property type="evidence" value="ECO:0007669"/>
    <property type="project" value="UniProtKB-SubCell"/>
</dbReference>
<gene>
    <name evidence="12" type="ORF">B9479_006182</name>
</gene>
<dbReference type="InterPro" id="IPR055275">
    <property type="entry name" value="Ferredox_Rdtase"/>
</dbReference>
<name>A0A5D3AQZ8_9TREE</name>
<dbReference type="PRINTS" id="PR00368">
    <property type="entry name" value="FADPNR"/>
</dbReference>
<comment type="similarity">
    <text evidence="2 8">Belongs to the ferredoxin--NADP reductase type 1 family.</text>
</comment>
<evidence type="ECO:0000256" key="2">
    <source>
        <dbReference type="ARBA" id="ARBA00008312"/>
    </source>
</evidence>
<proteinExistence type="inferred from homology"/>
<dbReference type="PANTHER" id="PTHR48467">
    <property type="entry name" value="GLUTAMATE SYNTHASE 1 [NADH], CHLOROPLASTIC-LIKE"/>
    <property type="match status" value="1"/>
</dbReference>
<feature type="binding site" evidence="9">
    <location>
        <position position="66"/>
    </location>
    <ligand>
        <name>FAD</name>
        <dbReference type="ChEBI" id="CHEBI:57692"/>
    </ligand>
</feature>
<evidence type="ECO:0000256" key="1">
    <source>
        <dbReference type="ARBA" id="ARBA00001974"/>
    </source>
</evidence>
<keyword evidence="6 8" id="KW-0560">Oxidoreductase</keyword>
<dbReference type="Gene3D" id="3.40.50.720">
    <property type="entry name" value="NAD(P)-binding Rossmann-like Domain"/>
    <property type="match status" value="1"/>
</dbReference>
<reference evidence="12 13" key="1">
    <citation type="submission" date="2017-05" db="EMBL/GenBank/DDBJ databases">
        <title>The Genome Sequence of Tsuchiyaea wingfieldii DSM 27421.</title>
        <authorList>
            <person name="Cuomo C."/>
            <person name="Passer A."/>
            <person name="Billmyre B."/>
            <person name="Heitman J."/>
        </authorList>
    </citation>
    <scope>NUCLEOTIDE SEQUENCE [LARGE SCALE GENOMIC DNA]</scope>
    <source>
        <strain evidence="12 13">DSM 27421</strain>
    </source>
</reference>
<feature type="binding site" evidence="9">
    <location>
        <position position="38"/>
    </location>
    <ligand>
        <name>FAD</name>
        <dbReference type="ChEBI" id="CHEBI:57692"/>
    </ligand>
</feature>
<feature type="binding site" evidence="9">
    <location>
        <position position="110"/>
    </location>
    <ligand>
        <name>FAD</name>
        <dbReference type="ChEBI" id="CHEBI:57692"/>
    </ligand>
</feature>